<evidence type="ECO:0000313" key="2">
    <source>
        <dbReference type="Proteomes" id="UP000822688"/>
    </source>
</evidence>
<gene>
    <name evidence="1" type="ORF">KC19_3G062200</name>
</gene>
<accession>A0A8T0II28</accession>
<protein>
    <submittedName>
        <fullName evidence="1">Uncharacterized protein</fullName>
    </submittedName>
</protein>
<keyword evidence="2" id="KW-1185">Reference proteome</keyword>
<name>A0A8T0II28_CERPU</name>
<organism evidence="1 2">
    <name type="scientific">Ceratodon purpureus</name>
    <name type="common">Fire moss</name>
    <name type="synonym">Dicranum purpureum</name>
    <dbReference type="NCBI Taxonomy" id="3225"/>
    <lineage>
        <taxon>Eukaryota</taxon>
        <taxon>Viridiplantae</taxon>
        <taxon>Streptophyta</taxon>
        <taxon>Embryophyta</taxon>
        <taxon>Bryophyta</taxon>
        <taxon>Bryophytina</taxon>
        <taxon>Bryopsida</taxon>
        <taxon>Dicranidae</taxon>
        <taxon>Pseudoditrichales</taxon>
        <taxon>Ditrichaceae</taxon>
        <taxon>Ceratodon</taxon>
    </lineage>
</organism>
<sequence length="36" mass="4155">MNIHGIVRLKMPLESLFLLLKLSFTIHDVFVEPCTV</sequence>
<proteinExistence type="predicted"/>
<dbReference type="EMBL" id="CM026423">
    <property type="protein sequence ID" value="KAG0582467.1"/>
    <property type="molecule type" value="Genomic_DNA"/>
</dbReference>
<comment type="caution">
    <text evidence="1">The sequence shown here is derived from an EMBL/GenBank/DDBJ whole genome shotgun (WGS) entry which is preliminary data.</text>
</comment>
<evidence type="ECO:0000313" key="1">
    <source>
        <dbReference type="EMBL" id="KAG0582467.1"/>
    </source>
</evidence>
<reference evidence="1" key="1">
    <citation type="submission" date="2020-06" db="EMBL/GenBank/DDBJ databases">
        <title>WGS assembly of Ceratodon purpureus strain R40.</title>
        <authorList>
            <person name="Carey S.B."/>
            <person name="Jenkins J."/>
            <person name="Shu S."/>
            <person name="Lovell J.T."/>
            <person name="Sreedasyam A."/>
            <person name="Maumus F."/>
            <person name="Tiley G.P."/>
            <person name="Fernandez-Pozo N."/>
            <person name="Barry K."/>
            <person name="Chen C."/>
            <person name="Wang M."/>
            <person name="Lipzen A."/>
            <person name="Daum C."/>
            <person name="Saski C.A."/>
            <person name="Payton A.C."/>
            <person name="Mcbreen J.C."/>
            <person name="Conrad R.E."/>
            <person name="Kollar L.M."/>
            <person name="Olsson S."/>
            <person name="Huttunen S."/>
            <person name="Landis J.B."/>
            <person name="Wickett N.J."/>
            <person name="Johnson M.G."/>
            <person name="Rensing S.A."/>
            <person name="Grimwood J."/>
            <person name="Schmutz J."/>
            <person name="Mcdaniel S.F."/>
        </authorList>
    </citation>
    <scope>NUCLEOTIDE SEQUENCE</scope>
    <source>
        <strain evidence="1">R40</strain>
    </source>
</reference>
<dbReference type="AlphaFoldDB" id="A0A8T0II28"/>
<dbReference type="Proteomes" id="UP000822688">
    <property type="component" value="Chromosome 3"/>
</dbReference>